<dbReference type="EMBL" id="FMVW01000012">
    <property type="protein sequence ID" value="SCZ46212.1"/>
    <property type="molecule type" value="Genomic_DNA"/>
</dbReference>
<gene>
    <name evidence="2" type="ORF">SAMN03080610_03596</name>
</gene>
<evidence type="ECO:0000313" key="3">
    <source>
        <dbReference type="Proteomes" id="UP000199347"/>
    </source>
</evidence>
<keyword evidence="3" id="KW-1185">Reference proteome</keyword>
<dbReference type="STRING" id="1120955.SAMN03080610_03596"/>
<dbReference type="Proteomes" id="UP000199347">
    <property type="component" value="Unassembled WGS sequence"/>
</dbReference>
<dbReference type="AlphaFoldDB" id="A0A1G5P9I4"/>
<keyword evidence="2" id="KW-0670">Pyruvate</keyword>
<reference evidence="2 3" key="1">
    <citation type="submission" date="2016-10" db="EMBL/GenBank/DDBJ databases">
        <authorList>
            <person name="de Groot N.N."/>
        </authorList>
    </citation>
    <scope>NUCLEOTIDE SEQUENCE [LARGE SCALE GENOMIC DNA]</scope>
    <source>
        <strain evidence="2 3">DSM 2698</strain>
    </source>
</reference>
<evidence type="ECO:0000256" key="1">
    <source>
        <dbReference type="SAM" id="MobiDB-lite"/>
    </source>
</evidence>
<organism evidence="2 3">
    <name type="scientific">Afifella marina DSM 2698</name>
    <dbReference type="NCBI Taxonomy" id="1120955"/>
    <lineage>
        <taxon>Bacteria</taxon>
        <taxon>Pseudomonadati</taxon>
        <taxon>Pseudomonadota</taxon>
        <taxon>Alphaproteobacteria</taxon>
        <taxon>Hyphomicrobiales</taxon>
        <taxon>Afifellaceae</taxon>
        <taxon>Afifella</taxon>
    </lineage>
</organism>
<accession>A0A1G5P9I4</accession>
<dbReference type="SUPFAM" id="SSF55331">
    <property type="entry name" value="Tautomerase/MIF"/>
    <property type="match status" value="1"/>
</dbReference>
<dbReference type="InterPro" id="IPR014347">
    <property type="entry name" value="Tautomerase/MIF_sf"/>
</dbReference>
<proteinExistence type="predicted"/>
<feature type="compositionally biased region" description="Basic and acidic residues" evidence="1">
    <location>
        <begin position="151"/>
        <end position="167"/>
    </location>
</feature>
<name>A0A1G5P9I4_AFIMA</name>
<protein>
    <submittedName>
        <fullName evidence="2">Phenylpyruvate tautomerase PptA, 4-oxalocrotonate tautomerase family</fullName>
    </submittedName>
</protein>
<dbReference type="Gene3D" id="3.30.429.10">
    <property type="entry name" value="Macrophage Migration Inhibitory Factor"/>
    <property type="match status" value="1"/>
</dbReference>
<feature type="region of interest" description="Disordered" evidence="1">
    <location>
        <begin position="151"/>
        <end position="174"/>
    </location>
</feature>
<sequence length="174" mass="19459">MPLAELRLTRGALSDAKLDILARDLTAILLEHQGARPGSAVARSITRLEVTEFEPRRTYVGGNLSNAPCYRLSYTVPLGALNEEKKRSLVEKSTNAILAAEGTPFTEDDAYRVWCLIDEVPDGNWASAGKVWRWRDIMRWVARREIAARRQEREAGDGQLPERERKTGRAGIAA</sequence>
<evidence type="ECO:0000313" key="2">
    <source>
        <dbReference type="EMBL" id="SCZ46212.1"/>
    </source>
</evidence>
<dbReference type="RefSeq" id="WP_092816442.1">
    <property type="nucleotide sequence ID" value="NZ_FMVW01000012.1"/>
</dbReference>
<dbReference type="OrthoDB" id="9803586at2"/>